<feature type="region of interest" description="Disordered" evidence="1">
    <location>
        <begin position="1"/>
        <end position="59"/>
    </location>
</feature>
<protein>
    <submittedName>
        <fullName evidence="2">Uncharacterized protein</fullName>
    </submittedName>
</protein>
<gene>
    <name evidence="2" type="ORF">GAO09_10925</name>
</gene>
<evidence type="ECO:0000313" key="3">
    <source>
        <dbReference type="Proteomes" id="UP000435138"/>
    </source>
</evidence>
<keyword evidence="3" id="KW-1185">Reference proteome</keyword>
<dbReference type="EMBL" id="WIXI01000041">
    <property type="protein sequence ID" value="MQY46556.1"/>
    <property type="molecule type" value="Genomic_DNA"/>
</dbReference>
<evidence type="ECO:0000256" key="1">
    <source>
        <dbReference type="SAM" id="MobiDB-lite"/>
    </source>
</evidence>
<name>A0A6A8ABJ1_9HYPH</name>
<evidence type="ECO:0000313" key="2">
    <source>
        <dbReference type="EMBL" id="MQY46556.1"/>
    </source>
</evidence>
<organism evidence="2 3">
    <name type="scientific">Endobacterium cereale</name>
    <dbReference type="NCBI Taxonomy" id="2663029"/>
    <lineage>
        <taxon>Bacteria</taxon>
        <taxon>Pseudomonadati</taxon>
        <taxon>Pseudomonadota</taxon>
        <taxon>Alphaproteobacteria</taxon>
        <taxon>Hyphomicrobiales</taxon>
        <taxon>Rhizobiaceae</taxon>
        <taxon>Endobacterium</taxon>
    </lineage>
</organism>
<sequence length="59" mass="6134">MTDLKDHPEQDPAEGSRETIERDLQRQGDKSGGAKTVPCEGEPKTGLAGAEAAEPSPGS</sequence>
<feature type="compositionally biased region" description="Basic and acidic residues" evidence="1">
    <location>
        <begin position="1"/>
        <end position="29"/>
    </location>
</feature>
<dbReference type="AlphaFoldDB" id="A0A6A8ABJ1"/>
<dbReference type="RefSeq" id="WP_153354045.1">
    <property type="nucleotide sequence ID" value="NZ_JAYKOO010000006.1"/>
</dbReference>
<reference evidence="2 3" key="1">
    <citation type="submission" date="2019-11" db="EMBL/GenBank/DDBJ databases">
        <title>Genome analysis of Rhizobacterium cereale a novel genus and species isolated from maize roots in North Spain.</title>
        <authorList>
            <person name="Menendez E."/>
            <person name="Flores-Felix J.D."/>
            <person name="Ramirez-Bahena M.-H."/>
            <person name="Igual J.M."/>
            <person name="Garcia-Fraile P."/>
            <person name="Peix A."/>
            <person name="Velazquez E."/>
        </authorList>
    </citation>
    <scope>NUCLEOTIDE SEQUENCE [LARGE SCALE GENOMIC DNA]</scope>
    <source>
        <strain evidence="2 3">RZME27</strain>
    </source>
</reference>
<proteinExistence type="predicted"/>
<comment type="caution">
    <text evidence="2">The sequence shown here is derived from an EMBL/GenBank/DDBJ whole genome shotgun (WGS) entry which is preliminary data.</text>
</comment>
<dbReference type="Proteomes" id="UP000435138">
    <property type="component" value="Unassembled WGS sequence"/>
</dbReference>
<accession>A0A6A8ABJ1</accession>